<evidence type="ECO:0000259" key="7">
    <source>
        <dbReference type="PROSITE" id="PS51352"/>
    </source>
</evidence>
<evidence type="ECO:0000256" key="6">
    <source>
        <dbReference type="PIRSR" id="PIRSR000077-4"/>
    </source>
</evidence>
<comment type="similarity">
    <text evidence="4">Belongs to the thioredoxin family. Plant H-type subfamily.</text>
</comment>
<dbReference type="InterPro" id="IPR005746">
    <property type="entry name" value="Thioredoxin"/>
</dbReference>
<comment type="subcellular location">
    <subcellularLocation>
        <location evidence="1">Cytoplasm</location>
    </subcellularLocation>
</comment>
<organism evidence="8 9">
    <name type="scientific">Hypothenemus hampei</name>
    <name type="common">Coffee berry borer</name>
    <dbReference type="NCBI Taxonomy" id="57062"/>
    <lineage>
        <taxon>Eukaryota</taxon>
        <taxon>Metazoa</taxon>
        <taxon>Ecdysozoa</taxon>
        <taxon>Arthropoda</taxon>
        <taxon>Hexapoda</taxon>
        <taxon>Insecta</taxon>
        <taxon>Pterygota</taxon>
        <taxon>Neoptera</taxon>
        <taxon>Endopterygota</taxon>
        <taxon>Coleoptera</taxon>
        <taxon>Polyphaga</taxon>
        <taxon>Cucujiformia</taxon>
        <taxon>Curculionidae</taxon>
        <taxon>Scolytinae</taxon>
        <taxon>Hypothenemus</taxon>
    </lineage>
</organism>
<gene>
    <name evidence="8" type="ORF">ABEB36_005669</name>
</gene>
<dbReference type="CDD" id="cd02947">
    <property type="entry name" value="TRX_family"/>
    <property type="match status" value="1"/>
</dbReference>
<dbReference type="EMBL" id="JBDJPC010000004">
    <property type="protein sequence ID" value="KAL1506277.1"/>
    <property type="molecule type" value="Genomic_DNA"/>
</dbReference>
<evidence type="ECO:0000313" key="8">
    <source>
        <dbReference type="EMBL" id="KAL1506277.1"/>
    </source>
</evidence>
<dbReference type="PROSITE" id="PS51352">
    <property type="entry name" value="THIOREDOXIN_2"/>
    <property type="match status" value="1"/>
</dbReference>
<keyword evidence="6" id="KW-0676">Redox-active center</keyword>
<dbReference type="InterPro" id="IPR017937">
    <property type="entry name" value="Thioredoxin_CS"/>
</dbReference>
<accession>A0ABD1EZ24</accession>
<evidence type="ECO:0000256" key="1">
    <source>
        <dbReference type="ARBA" id="ARBA00004496"/>
    </source>
</evidence>
<feature type="disulfide bond" description="Redox-active" evidence="6">
    <location>
        <begin position="32"/>
        <end position="35"/>
    </location>
</feature>
<evidence type="ECO:0000256" key="4">
    <source>
        <dbReference type="ARBA" id="ARBA00038353"/>
    </source>
</evidence>
<dbReference type="Proteomes" id="UP001566132">
    <property type="component" value="Unassembled WGS sequence"/>
</dbReference>
<proteinExistence type="inferred from homology"/>
<dbReference type="PROSITE" id="PS00194">
    <property type="entry name" value="THIOREDOXIN_1"/>
    <property type="match status" value="1"/>
</dbReference>
<evidence type="ECO:0000256" key="3">
    <source>
        <dbReference type="ARBA" id="ARBA00023157"/>
    </source>
</evidence>
<evidence type="ECO:0000256" key="2">
    <source>
        <dbReference type="ARBA" id="ARBA00022490"/>
    </source>
</evidence>
<dbReference type="PANTHER" id="PTHR10438:SF468">
    <property type="entry name" value="THIOREDOXIN-1-RELATED"/>
    <property type="match status" value="1"/>
</dbReference>
<keyword evidence="2" id="KW-0963">Cytoplasm</keyword>
<dbReference type="GO" id="GO:0005737">
    <property type="term" value="C:cytoplasm"/>
    <property type="evidence" value="ECO:0007669"/>
    <property type="project" value="UniProtKB-SubCell"/>
</dbReference>
<keyword evidence="3 6" id="KW-1015">Disulfide bond</keyword>
<protein>
    <recommendedName>
        <fullName evidence="5">Thioredoxin</fullName>
    </recommendedName>
</protein>
<feature type="domain" description="Thioredoxin" evidence="7">
    <location>
        <begin position="1"/>
        <end position="105"/>
    </location>
</feature>
<dbReference type="PIRSF" id="PIRSF000077">
    <property type="entry name" value="Thioredoxin"/>
    <property type="match status" value="1"/>
</dbReference>
<keyword evidence="9" id="KW-1185">Reference proteome</keyword>
<dbReference type="AlphaFoldDB" id="A0ABD1EZ24"/>
<evidence type="ECO:0000313" key="9">
    <source>
        <dbReference type="Proteomes" id="UP001566132"/>
    </source>
</evidence>
<comment type="caution">
    <text evidence="8">The sequence shown here is derived from an EMBL/GenBank/DDBJ whole genome shotgun (WGS) entry which is preliminary data.</text>
</comment>
<dbReference type="InterPro" id="IPR050620">
    <property type="entry name" value="Thioredoxin_H-type-like"/>
</dbReference>
<dbReference type="InterPro" id="IPR013766">
    <property type="entry name" value="Thioredoxin_domain"/>
</dbReference>
<reference evidence="8 9" key="1">
    <citation type="submission" date="2024-05" db="EMBL/GenBank/DDBJ databases">
        <title>Genetic variation in Jamaican populations of the coffee berry borer (Hypothenemus hampei).</title>
        <authorList>
            <person name="Errbii M."/>
            <person name="Myrie A."/>
        </authorList>
    </citation>
    <scope>NUCLEOTIDE SEQUENCE [LARGE SCALE GENOMIC DNA]</scope>
    <source>
        <strain evidence="8">JA-Hopewell-2020-01-JO</strain>
        <tissue evidence="8">Whole body</tissue>
    </source>
</reference>
<sequence length="105" mass="12041">MIIDIKDKEDLKQNLEENETILVIIEFFAPWCGSCKTVEGKVQQLATEYNTVPFLRVNVDELDQLVEDYNIIALPCFVLMKNKINVGVFTGTNTEKLVESIIKFK</sequence>
<dbReference type="SUPFAM" id="SSF52833">
    <property type="entry name" value="Thioredoxin-like"/>
    <property type="match status" value="1"/>
</dbReference>
<dbReference type="PANTHER" id="PTHR10438">
    <property type="entry name" value="THIOREDOXIN"/>
    <property type="match status" value="1"/>
</dbReference>
<dbReference type="Gene3D" id="3.40.30.10">
    <property type="entry name" value="Glutaredoxin"/>
    <property type="match status" value="1"/>
</dbReference>
<dbReference type="InterPro" id="IPR036249">
    <property type="entry name" value="Thioredoxin-like_sf"/>
</dbReference>
<evidence type="ECO:0000256" key="5">
    <source>
        <dbReference type="PIRNR" id="PIRNR000077"/>
    </source>
</evidence>
<name>A0ABD1EZ24_HYPHA</name>
<dbReference type="Pfam" id="PF00085">
    <property type="entry name" value="Thioredoxin"/>
    <property type="match status" value="1"/>
</dbReference>